<dbReference type="Pfam" id="PF10591">
    <property type="entry name" value="SPARC_Ca_bdg"/>
    <property type="match status" value="1"/>
</dbReference>
<keyword evidence="13" id="KW-1185">Reference proteome</keyword>
<proteinExistence type="predicted"/>
<evidence type="ECO:0000256" key="5">
    <source>
        <dbReference type="ARBA" id="ARBA00023157"/>
    </source>
</evidence>
<reference evidence="12 13" key="1">
    <citation type="journal article" date="2022" name="Nat. Ecol. Evol.">
        <title>A masculinizing supergene underlies an exaggerated male reproductive morph in a spider.</title>
        <authorList>
            <person name="Hendrickx F."/>
            <person name="De Corte Z."/>
            <person name="Sonet G."/>
            <person name="Van Belleghem S.M."/>
            <person name="Kostlbacher S."/>
            <person name="Vangestel C."/>
        </authorList>
    </citation>
    <scope>NUCLEOTIDE SEQUENCE [LARGE SCALE GENOMIC DNA]</scope>
    <source>
        <strain evidence="12">W744_W776</strain>
    </source>
</reference>
<accession>A0AAV6V634</accession>
<dbReference type="SMART" id="SM00280">
    <property type="entry name" value="KAZAL"/>
    <property type="match status" value="1"/>
</dbReference>
<evidence type="ECO:0000313" key="13">
    <source>
        <dbReference type="Proteomes" id="UP000827092"/>
    </source>
</evidence>
<dbReference type="GO" id="GO:0005509">
    <property type="term" value="F:calcium ion binding"/>
    <property type="evidence" value="ECO:0007669"/>
    <property type="project" value="InterPro"/>
</dbReference>
<evidence type="ECO:0000256" key="7">
    <source>
        <dbReference type="ARBA" id="ARBA00023207"/>
    </source>
</evidence>
<evidence type="ECO:0000256" key="9">
    <source>
        <dbReference type="SAM" id="MobiDB-lite"/>
    </source>
</evidence>
<dbReference type="Gene3D" id="4.10.800.10">
    <property type="entry name" value="Thyroglobulin type-1"/>
    <property type="match status" value="1"/>
</dbReference>
<feature type="disulfide bond" evidence="8">
    <location>
        <begin position="368"/>
        <end position="375"/>
    </location>
</feature>
<dbReference type="SUPFAM" id="SSF100895">
    <property type="entry name" value="Kazal-type serine protease inhibitors"/>
    <property type="match status" value="1"/>
</dbReference>
<evidence type="ECO:0000259" key="10">
    <source>
        <dbReference type="PROSITE" id="PS51162"/>
    </source>
</evidence>
<evidence type="ECO:0000256" key="3">
    <source>
        <dbReference type="ARBA" id="ARBA00022729"/>
    </source>
</evidence>
<dbReference type="PANTHER" id="PTHR13866">
    <property type="entry name" value="SPARC OSTEONECTIN"/>
    <property type="match status" value="1"/>
</dbReference>
<sequence length="433" mass="49101">MSPSPTYESPAHAWDFEFDEKPSQQDGSDLEKSSSKATEIVSENDLCKNLQCKPHQVCLVEDDDVAVCISRRKLSAKENALRQAAPKKKAQTEDPCIPCPVLKPDFVCGSDNHTYSSVCRMEFRNCMHRASVAVSCKGFCPCKNAKNDDDKNKEFQMKDRWNRYMNKYQNTVKKPTSPPKSPKKNHSSNKIAKNSLLINDATTVSTDTMMKPSKSYHKVSTQIAEKNCNANELKAMGDRLLDWFSVVMADHRRGQSRRRSFRLSHTQLPDCKPEVSWMFQHLDTDGDLKLSLQELYDLENDEQEHCLRPYLMDCDADNDLGLSPQEWCACFDKSQRPCASALRRIPTGLVGGYTPVCDGEGYYLPTQCHTGSGTCWCVDRHGVEFTNTRRRGRPDCEGLLKRGNYSKDGNRDSDQEDDNNDDEEGSADRPLDF</sequence>
<organism evidence="12 13">
    <name type="scientific">Oedothorax gibbosus</name>
    <dbReference type="NCBI Taxonomy" id="931172"/>
    <lineage>
        <taxon>Eukaryota</taxon>
        <taxon>Metazoa</taxon>
        <taxon>Ecdysozoa</taxon>
        <taxon>Arthropoda</taxon>
        <taxon>Chelicerata</taxon>
        <taxon>Arachnida</taxon>
        <taxon>Araneae</taxon>
        <taxon>Araneomorphae</taxon>
        <taxon>Entelegynae</taxon>
        <taxon>Araneoidea</taxon>
        <taxon>Linyphiidae</taxon>
        <taxon>Erigoninae</taxon>
        <taxon>Oedothorax</taxon>
    </lineage>
</organism>
<keyword evidence="3" id="KW-0732">Signal</keyword>
<evidence type="ECO:0000256" key="2">
    <source>
        <dbReference type="ARBA" id="ARBA00022525"/>
    </source>
</evidence>
<dbReference type="Gene3D" id="3.30.60.30">
    <property type="match status" value="1"/>
</dbReference>
<feature type="region of interest" description="Disordered" evidence="9">
    <location>
        <begin position="170"/>
        <end position="193"/>
    </location>
</feature>
<dbReference type="InterPro" id="IPR019577">
    <property type="entry name" value="SPARC/Testican_Ca-bd-dom"/>
</dbReference>
<dbReference type="SMART" id="SM00211">
    <property type="entry name" value="TY"/>
    <property type="match status" value="1"/>
</dbReference>
<dbReference type="InterPro" id="IPR011992">
    <property type="entry name" value="EF-hand-dom_pair"/>
</dbReference>
<dbReference type="InterPro" id="IPR036857">
    <property type="entry name" value="Thyroglobulin_1_sf"/>
</dbReference>
<feature type="disulfide bond" evidence="8">
    <location>
        <begin position="338"/>
        <end position="357"/>
    </location>
</feature>
<dbReference type="InterPro" id="IPR000716">
    <property type="entry name" value="Thyroglobulin_1"/>
</dbReference>
<dbReference type="SUPFAM" id="SSF47473">
    <property type="entry name" value="EF-hand"/>
    <property type="match status" value="1"/>
</dbReference>
<keyword evidence="5 8" id="KW-1015">Disulfide bond</keyword>
<dbReference type="CDD" id="cd00191">
    <property type="entry name" value="TY"/>
    <property type="match status" value="1"/>
</dbReference>
<evidence type="ECO:0000313" key="12">
    <source>
        <dbReference type="EMBL" id="KAG8191178.1"/>
    </source>
</evidence>
<feature type="compositionally biased region" description="Acidic residues" evidence="9">
    <location>
        <begin position="414"/>
        <end position="425"/>
    </location>
</feature>
<keyword evidence="4" id="KW-0654">Proteoglycan</keyword>
<keyword evidence="2" id="KW-0964">Secreted</keyword>
<dbReference type="PANTHER" id="PTHR13866:SF30">
    <property type="match status" value="1"/>
</dbReference>
<evidence type="ECO:0000256" key="4">
    <source>
        <dbReference type="ARBA" id="ARBA00022974"/>
    </source>
</evidence>
<comment type="caution">
    <text evidence="8">Lacks conserved residue(s) required for the propagation of feature annotation.</text>
</comment>
<dbReference type="InterPro" id="IPR002350">
    <property type="entry name" value="Kazal_dom"/>
</dbReference>
<evidence type="ECO:0008006" key="14">
    <source>
        <dbReference type="Google" id="ProtNLM"/>
    </source>
</evidence>
<dbReference type="CDD" id="cd00104">
    <property type="entry name" value="KAZAL_FS"/>
    <property type="match status" value="1"/>
</dbReference>
<protein>
    <recommendedName>
        <fullName evidence="14">Testican-3</fullName>
    </recommendedName>
</protein>
<dbReference type="AlphaFoldDB" id="A0AAV6V634"/>
<evidence type="ECO:0000259" key="11">
    <source>
        <dbReference type="PROSITE" id="PS51465"/>
    </source>
</evidence>
<dbReference type="GO" id="GO:0050840">
    <property type="term" value="F:extracellular matrix binding"/>
    <property type="evidence" value="ECO:0007669"/>
    <property type="project" value="TreeGrafter"/>
</dbReference>
<evidence type="ECO:0000256" key="8">
    <source>
        <dbReference type="PROSITE-ProRule" id="PRU00500"/>
    </source>
</evidence>
<dbReference type="SUPFAM" id="SSF57610">
    <property type="entry name" value="Thyroglobulin type-1 domain"/>
    <property type="match status" value="1"/>
</dbReference>
<evidence type="ECO:0000256" key="1">
    <source>
        <dbReference type="ARBA" id="ARBA00004613"/>
    </source>
</evidence>
<dbReference type="PROSITE" id="PS51465">
    <property type="entry name" value="KAZAL_2"/>
    <property type="match status" value="1"/>
</dbReference>
<dbReference type="InterPro" id="IPR036058">
    <property type="entry name" value="Kazal_dom_sf"/>
</dbReference>
<dbReference type="GO" id="GO:0005518">
    <property type="term" value="F:collagen binding"/>
    <property type="evidence" value="ECO:0007669"/>
    <property type="project" value="TreeGrafter"/>
</dbReference>
<feature type="domain" description="Thyroglobulin type-1" evidence="10">
    <location>
        <begin position="335"/>
        <end position="396"/>
    </location>
</feature>
<keyword evidence="7" id="KW-0357">Heparan sulfate</keyword>
<dbReference type="Pfam" id="PF00086">
    <property type="entry name" value="Thyroglobulin_1"/>
    <property type="match status" value="1"/>
</dbReference>
<dbReference type="PROSITE" id="PS51162">
    <property type="entry name" value="THYROGLOBULIN_1_2"/>
    <property type="match status" value="1"/>
</dbReference>
<name>A0AAV6V634_9ARAC</name>
<comment type="subcellular location">
    <subcellularLocation>
        <location evidence="1">Secreted</location>
    </subcellularLocation>
</comment>
<dbReference type="CDD" id="cd16232">
    <property type="entry name" value="EFh_SPARC_TICN"/>
    <property type="match status" value="1"/>
</dbReference>
<dbReference type="Proteomes" id="UP000827092">
    <property type="component" value="Unassembled WGS sequence"/>
</dbReference>
<keyword evidence="6" id="KW-0325">Glycoprotein</keyword>
<feature type="domain" description="Kazal-like" evidence="11">
    <location>
        <begin position="90"/>
        <end position="144"/>
    </location>
</feature>
<comment type="caution">
    <text evidence="12">The sequence shown here is derived from an EMBL/GenBank/DDBJ whole genome shotgun (WGS) entry which is preliminary data.</text>
</comment>
<gene>
    <name evidence="12" type="ORF">JTE90_011862</name>
</gene>
<dbReference type="PROSITE" id="PS00484">
    <property type="entry name" value="THYROGLOBULIN_1_1"/>
    <property type="match status" value="1"/>
</dbReference>
<dbReference type="Gene3D" id="1.10.238.10">
    <property type="entry name" value="EF-hand"/>
    <property type="match status" value="1"/>
</dbReference>
<evidence type="ECO:0000256" key="6">
    <source>
        <dbReference type="ARBA" id="ARBA00023180"/>
    </source>
</evidence>
<dbReference type="Pfam" id="PF07648">
    <property type="entry name" value="Kazal_2"/>
    <property type="match status" value="1"/>
</dbReference>
<dbReference type="GO" id="GO:0005615">
    <property type="term" value="C:extracellular space"/>
    <property type="evidence" value="ECO:0007669"/>
    <property type="project" value="TreeGrafter"/>
</dbReference>
<feature type="region of interest" description="Disordered" evidence="9">
    <location>
        <begin position="397"/>
        <end position="433"/>
    </location>
</feature>
<dbReference type="EMBL" id="JAFNEN010000164">
    <property type="protein sequence ID" value="KAG8191178.1"/>
    <property type="molecule type" value="Genomic_DNA"/>
</dbReference>